<proteinExistence type="predicted"/>
<dbReference type="RefSeq" id="WP_015759364.1">
    <property type="nucleotide sequence ID" value="NC_013216.1"/>
</dbReference>
<organism evidence="1 2">
    <name type="scientific">Desulfofarcimen acetoxidans (strain ATCC 49208 / DSM 771 / KCTC 5769 / VKM B-1644 / 5575)</name>
    <name type="common">Desulfotomaculum acetoxidans</name>
    <dbReference type="NCBI Taxonomy" id="485916"/>
    <lineage>
        <taxon>Bacteria</taxon>
        <taxon>Bacillati</taxon>
        <taxon>Bacillota</taxon>
        <taxon>Clostridia</taxon>
        <taxon>Eubacteriales</taxon>
        <taxon>Peptococcaceae</taxon>
        <taxon>Desulfofarcimen</taxon>
    </lineage>
</organism>
<dbReference type="Proteomes" id="UP000002217">
    <property type="component" value="Chromosome"/>
</dbReference>
<evidence type="ECO:0000313" key="1">
    <source>
        <dbReference type="EMBL" id="ACV64689.1"/>
    </source>
</evidence>
<name>C8VY60_DESAS</name>
<dbReference type="EMBL" id="CP001720">
    <property type="protein sequence ID" value="ACV64689.1"/>
    <property type="molecule type" value="Genomic_DNA"/>
</dbReference>
<gene>
    <name evidence="1" type="ordered locus">Dtox_3998</name>
</gene>
<protein>
    <submittedName>
        <fullName evidence="1">Uncharacterized protein</fullName>
    </submittedName>
</protein>
<dbReference type="AlphaFoldDB" id="C8VY60"/>
<accession>C8VY60</accession>
<reference evidence="1 2" key="1">
    <citation type="journal article" date="2009" name="Stand. Genomic Sci.">
        <title>Complete genome sequence of Desulfotomaculum acetoxidans type strain (5575).</title>
        <authorList>
            <person name="Spring S."/>
            <person name="Lapidus A."/>
            <person name="Schroder M."/>
            <person name="Gleim D."/>
            <person name="Sims D."/>
            <person name="Meincke L."/>
            <person name="Glavina Del Rio T."/>
            <person name="Tice H."/>
            <person name="Copeland A."/>
            <person name="Cheng J.F."/>
            <person name="Lucas S."/>
            <person name="Chen F."/>
            <person name="Nolan M."/>
            <person name="Bruce D."/>
            <person name="Goodwin L."/>
            <person name="Pitluck S."/>
            <person name="Ivanova N."/>
            <person name="Mavromatis K."/>
            <person name="Mikhailova N."/>
            <person name="Pati A."/>
            <person name="Chen A."/>
            <person name="Palaniappan K."/>
            <person name="Land M."/>
            <person name="Hauser L."/>
            <person name="Chang Y.J."/>
            <person name="Jeffries C.D."/>
            <person name="Chain P."/>
            <person name="Saunders E."/>
            <person name="Brettin T."/>
            <person name="Detter J.C."/>
            <person name="Goker M."/>
            <person name="Bristow J."/>
            <person name="Eisen J.A."/>
            <person name="Markowitz V."/>
            <person name="Hugenholtz P."/>
            <person name="Kyrpides N.C."/>
            <person name="Klenk H.P."/>
            <person name="Han C."/>
        </authorList>
    </citation>
    <scope>NUCLEOTIDE SEQUENCE [LARGE SCALE GENOMIC DNA]</scope>
    <source>
        <strain evidence="2">ATCC 49208 / DSM 771 / VKM B-1644</strain>
    </source>
</reference>
<sequence length="85" mass="9653">MDYIGLTVKDLIECGNTGHKAIINKVIDEVMQNEQFIRYSYESSEKIALSKAIIQTVAVMIEQNNRALLKQLKEIGLQLDSKNIK</sequence>
<keyword evidence="2" id="KW-1185">Reference proteome</keyword>
<dbReference type="KEGG" id="dae:Dtox_3998"/>
<dbReference type="HOGENOM" id="CLU_2507211_0_0_9"/>
<evidence type="ECO:0000313" key="2">
    <source>
        <dbReference type="Proteomes" id="UP000002217"/>
    </source>
</evidence>